<dbReference type="EMBL" id="SMFO01000002">
    <property type="protein sequence ID" value="TDE05465.1"/>
    <property type="molecule type" value="Genomic_DNA"/>
</dbReference>
<keyword evidence="2" id="KW-1185">Reference proteome</keyword>
<organism evidence="1 2">
    <name type="scientific">Flavobacterium hiemivividum</name>
    <dbReference type="NCBI Taxonomy" id="2541734"/>
    <lineage>
        <taxon>Bacteria</taxon>
        <taxon>Pseudomonadati</taxon>
        <taxon>Bacteroidota</taxon>
        <taxon>Flavobacteriia</taxon>
        <taxon>Flavobacteriales</taxon>
        <taxon>Flavobacteriaceae</taxon>
        <taxon>Flavobacterium</taxon>
    </lineage>
</organism>
<reference evidence="1 2" key="1">
    <citation type="submission" date="2019-03" db="EMBL/GenBank/DDBJ databases">
        <title>Flavobacterium TSA-D2 sp. nov., isolated from arctic soil.</title>
        <authorList>
            <person name="Chaudhary D.K."/>
        </authorList>
    </citation>
    <scope>NUCLEOTIDE SEQUENCE [LARGE SCALE GENOMIC DNA]</scope>
    <source>
        <strain evidence="1 2">TSA-D2</strain>
    </source>
</reference>
<proteinExistence type="predicted"/>
<dbReference type="RefSeq" id="WP_132109506.1">
    <property type="nucleotide sequence ID" value="NZ_SMFO01000002.1"/>
</dbReference>
<dbReference type="Proteomes" id="UP000294597">
    <property type="component" value="Unassembled WGS sequence"/>
</dbReference>
<protein>
    <submittedName>
        <fullName evidence="1">Uncharacterized protein</fullName>
    </submittedName>
</protein>
<sequence>MFLSYIKGFFVKRKLKNIFYDVKSSTFSGAIKTVGLIIDESHFLERNSLMKELVENGILEENITIITYKNSVSKSGTTADFSSKDLKSNFEITNAAVNDFISQDFDVLISYYEVDRPILMLITHCSIAKLKVGFASIDKRLNHLIIDTTAEKNEVFTNELFKYLKRIKQN</sequence>
<name>A0A4R5D509_9FLAO</name>
<evidence type="ECO:0000313" key="1">
    <source>
        <dbReference type="EMBL" id="TDE05465.1"/>
    </source>
</evidence>
<evidence type="ECO:0000313" key="2">
    <source>
        <dbReference type="Proteomes" id="UP000294597"/>
    </source>
</evidence>
<comment type="caution">
    <text evidence="1">The sequence shown here is derived from an EMBL/GenBank/DDBJ whole genome shotgun (WGS) entry which is preliminary data.</text>
</comment>
<gene>
    <name evidence="1" type="ORF">E0F98_04950</name>
</gene>
<dbReference type="AlphaFoldDB" id="A0A4R5D509"/>
<dbReference type="InterPro" id="IPR054207">
    <property type="entry name" value="DUF6913"/>
</dbReference>
<dbReference type="Pfam" id="PF21857">
    <property type="entry name" value="DUF6913"/>
    <property type="match status" value="1"/>
</dbReference>
<accession>A0A4R5D509</accession>